<dbReference type="Pfam" id="PF14534">
    <property type="entry name" value="DUF4440"/>
    <property type="match status" value="1"/>
</dbReference>
<protein>
    <recommendedName>
        <fullName evidence="1">DUF4440 domain-containing protein</fullName>
    </recommendedName>
</protein>
<evidence type="ECO:0000259" key="1">
    <source>
        <dbReference type="Pfam" id="PF14534"/>
    </source>
</evidence>
<dbReference type="Gene3D" id="3.10.450.50">
    <property type="match status" value="1"/>
</dbReference>
<sequence>MTLQIPVADFSEEQRELWRRVLELWALSRSRDASGIRSALHPDYVGWDMTAPLPHDRESAVRSVSGDSPALLSYDLRPLSVQIYGGQVGVVHYAYSAQVASNGTAPIDVSGKWSEVYFRQDGVWRMIAVSGRPDRSKEA</sequence>
<dbReference type="InterPro" id="IPR027843">
    <property type="entry name" value="DUF4440"/>
</dbReference>
<feature type="domain" description="DUF4440" evidence="1">
    <location>
        <begin position="22"/>
        <end position="126"/>
    </location>
</feature>
<accession>A0A1B4V6E5</accession>
<evidence type="ECO:0000313" key="3">
    <source>
        <dbReference type="Proteomes" id="UP000218899"/>
    </source>
</evidence>
<evidence type="ECO:0000313" key="2">
    <source>
        <dbReference type="EMBL" id="BAU46794.1"/>
    </source>
</evidence>
<dbReference type="EMBL" id="AP014936">
    <property type="protein sequence ID" value="BAU46794.1"/>
    <property type="molecule type" value="Genomic_DNA"/>
</dbReference>
<dbReference type="AlphaFoldDB" id="A0A1B4V6E5"/>
<gene>
    <name evidence="2" type="ORF">SVA_0212</name>
</gene>
<proteinExistence type="predicted"/>
<dbReference type="InterPro" id="IPR032710">
    <property type="entry name" value="NTF2-like_dom_sf"/>
</dbReference>
<keyword evidence="3" id="KW-1185">Reference proteome</keyword>
<dbReference type="RefSeq" id="WP_096457536.1">
    <property type="nucleotide sequence ID" value="NZ_AP014936.1"/>
</dbReference>
<organism evidence="2 3">
    <name type="scientific">Sulfurifustis variabilis</name>
    <dbReference type="NCBI Taxonomy" id="1675686"/>
    <lineage>
        <taxon>Bacteria</taxon>
        <taxon>Pseudomonadati</taxon>
        <taxon>Pseudomonadota</taxon>
        <taxon>Gammaproteobacteria</taxon>
        <taxon>Acidiferrobacterales</taxon>
        <taxon>Acidiferrobacteraceae</taxon>
        <taxon>Sulfurifustis</taxon>
    </lineage>
</organism>
<dbReference type="KEGG" id="sva:SVA_0212"/>
<dbReference type="Proteomes" id="UP000218899">
    <property type="component" value="Chromosome"/>
</dbReference>
<name>A0A1B4V6E5_9GAMM</name>
<reference evidence="2 3" key="1">
    <citation type="submission" date="2015-08" db="EMBL/GenBank/DDBJ databases">
        <title>Complete genome sequence of Sulfurifustis variabilis.</title>
        <authorList>
            <person name="Miura A."/>
            <person name="Kojima H."/>
            <person name="Fukui M."/>
        </authorList>
    </citation>
    <scope>NUCLEOTIDE SEQUENCE [LARGE SCALE GENOMIC DNA]</scope>
    <source>
        <strain evidence="3">skN76</strain>
    </source>
</reference>
<dbReference type="OrthoDB" id="7059732at2"/>
<dbReference type="SUPFAM" id="SSF54427">
    <property type="entry name" value="NTF2-like"/>
    <property type="match status" value="1"/>
</dbReference>